<name>A0A127Q4E7_9BURK</name>
<reference evidence="1 2" key="1">
    <citation type="submission" date="2015-11" db="EMBL/GenBank/DDBJ databases">
        <title>Exploring the genomic traits of fungus-feeding bacterial genus Collimonas.</title>
        <authorList>
            <person name="Song C."/>
            <person name="Schmidt R."/>
            <person name="de Jager V."/>
            <person name="Krzyzanowska D."/>
            <person name="Jongedijk E."/>
            <person name="Cankar K."/>
            <person name="Beekwilder J."/>
            <person name="van Veen A."/>
            <person name="de Boer W."/>
            <person name="van Veen J.A."/>
            <person name="Garbeva P."/>
        </authorList>
    </citation>
    <scope>NUCLEOTIDE SEQUENCE [LARGE SCALE GENOMIC DNA]</scope>
    <source>
        <strain evidence="1 2">Ter91</strain>
    </source>
</reference>
<evidence type="ECO:0000313" key="2">
    <source>
        <dbReference type="Proteomes" id="UP000074561"/>
    </source>
</evidence>
<dbReference type="OrthoDB" id="9000156at2"/>
<dbReference type="KEGG" id="cpra:CPter91_2608"/>
<dbReference type="EMBL" id="CP013234">
    <property type="protein sequence ID" value="AMP04960.1"/>
    <property type="molecule type" value="Genomic_DNA"/>
</dbReference>
<accession>A0A127Q4E7</accession>
<organism evidence="1 2">
    <name type="scientific">Collimonas pratensis</name>
    <dbReference type="NCBI Taxonomy" id="279113"/>
    <lineage>
        <taxon>Bacteria</taxon>
        <taxon>Pseudomonadati</taxon>
        <taxon>Pseudomonadota</taxon>
        <taxon>Betaproteobacteria</taxon>
        <taxon>Burkholderiales</taxon>
        <taxon>Oxalobacteraceae</taxon>
        <taxon>Collimonas</taxon>
    </lineage>
</organism>
<sequence length="176" mass="19682">MKTAQTCSLLLLSNPDKSRAIPCEVCNLPLLEPQDYVRRAVYEHANTTPVLVNNQQYYALLAALAQQLWQDSGAQTRLFIQVRMPSIDLALPASLLDTRVTMGTHLWNEALFWAGQVQTPVLWISADRIRRDLWDDGDNVISLACWNTGSIPAIAERVLPALTRFTPRIVASELAP</sequence>
<dbReference type="STRING" id="279113.CPter91_2608"/>
<proteinExistence type="predicted"/>
<evidence type="ECO:0000313" key="1">
    <source>
        <dbReference type="EMBL" id="AMP04960.1"/>
    </source>
</evidence>
<dbReference type="AlphaFoldDB" id="A0A127Q4E7"/>
<dbReference type="RefSeq" id="WP_061940499.1">
    <property type="nucleotide sequence ID" value="NZ_CP013234.1"/>
</dbReference>
<protein>
    <submittedName>
        <fullName evidence="1">Uncharacterized protein</fullName>
    </submittedName>
</protein>
<dbReference type="PATRIC" id="fig|279113.9.peg.2574"/>
<gene>
    <name evidence="1" type="ORF">CPter91_2608</name>
</gene>
<dbReference type="Proteomes" id="UP000074561">
    <property type="component" value="Chromosome"/>
</dbReference>